<comment type="caution">
    <text evidence="1">The sequence shown here is derived from an EMBL/GenBank/DDBJ whole genome shotgun (WGS) entry which is preliminary data.</text>
</comment>
<protein>
    <submittedName>
        <fullName evidence="1">Uncharacterized protein</fullName>
    </submittedName>
</protein>
<reference evidence="1 2" key="1">
    <citation type="submission" date="2022-08" db="EMBL/GenBank/DDBJ databases">
        <title>Reclassification of Massilia species as members of the genera Telluria, Duganella, Pseudoduganella, Mokoshia gen. nov. and Zemynaea gen. nov. using orthogonal and non-orthogonal genome-based approaches.</title>
        <authorList>
            <person name="Bowman J.P."/>
        </authorList>
    </citation>
    <scope>NUCLEOTIDE SEQUENCE [LARGE SCALE GENOMIC DNA]</scope>
    <source>
        <strain evidence="1 2">JCM 31316</strain>
    </source>
</reference>
<dbReference type="RefSeq" id="WP_258818137.1">
    <property type="nucleotide sequence ID" value="NZ_JANUGW010000014.1"/>
</dbReference>
<organism evidence="1 2">
    <name type="scientific">Massilia pinisoli</name>
    <dbReference type="NCBI Taxonomy" id="1772194"/>
    <lineage>
        <taxon>Bacteria</taxon>
        <taxon>Pseudomonadati</taxon>
        <taxon>Pseudomonadota</taxon>
        <taxon>Betaproteobacteria</taxon>
        <taxon>Burkholderiales</taxon>
        <taxon>Oxalobacteraceae</taxon>
        <taxon>Telluria group</taxon>
        <taxon>Massilia</taxon>
    </lineage>
</organism>
<sequence length="46" mass="4975">MRNDIAANRISSKPQELQAIPATVKLTAGAMEGFGLRNSSLKNRFA</sequence>
<name>A0ABT1ZUD7_9BURK</name>
<evidence type="ECO:0000313" key="1">
    <source>
        <dbReference type="EMBL" id="MCS0583552.1"/>
    </source>
</evidence>
<evidence type="ECO:0000313" key="2">
    <source>
        <dbReference type="Proteomes" id="UP001204151"/>
    </source>
</evidence>
<dbReference type="EMBL" id="JANUGW010000014">
    <property type="protein sequence ID" value="MCS0583552.1"/>
    <property type="molecule type" value="Genomic_DNA"/>
</dbReference>
<gene>
    <name evidence="1" type="ORF">NX784_18330</name>
</gene>
<keyword evidence="2" id="KW-1185">Reference proteome</keyword>
<proteinExistence type="predicted"/>
<accession>A0ABT1ZUD7</accession>
<dbReference type="Proteomes" id="UP001204151">
    <property type="component" value="Unassembled WGS sequence"/>
</dbReference>